<evidence type="ECO:0000313" key="11">
    <source>
        <dbReference type="Proteomes" id="UP000596660"/>
    </source>
</evidence>
<evidence type="ECO:0000313" key="10">
    <source>
        <dbReference type="EnsemblPlants" id="AUR62015465-RA:cds"/>
    </source>
</evidence>
<dbReference type="InterPro" id="IPR027806">
    <property type="entry name" value="HARBI1_dom"/>
</dbReference>
<evidence type="ECO:0000259" key="9">
    <source>
        <dbReference type="Pfam" id="PF26138"/>
    </source>
</evidence>
<evidence type="ECO:0000256" key="2">
    <source>
        <dbReference type="ARBA" id="ARBA00004123"/>
    </source>
</evidence>
<keyword evidence="5" id="KW-0479">Metal-binding</keyword>
<keyword evidence="7" id="KW-0539">Nucleus</keyword>
<feature type="domain" description="DDE Tnp4" evidence="8">
    <location>
        <begin position="102"/>
        <end position="261"/>
    </location>
</feature>
<organism evidence="10 11">
    <name type="scientific">Chenopodium quinoa</name>
    <name type="common">Quinoa</name>
    <dbReference type="NCBI Taxonomy" id="63459"/>
    <lineage>
        <taxon>Eukaryota</taxon>
        <taxon>Viridiplantae</taxon>
        <taxon>Streptophyta</taxon>
        <taxon>Embryophyta</taxon>
        <taxon>Tracheophyta</taxon>
        <taxon>Spermatophyta</taxon>
        <taxon>Magnoliopsida</taxon>
        <taxon>eudicotyledons</taxon>
        <taxon>Gunneridae</taxon>
        <taxon>Pentapetalae</taxon>
        <taxon>Caryophyllales</taxon>
        <taxon>Chenopodiaceae</taxon>
        <taxon>Chenopodioideae</taxon>
        <taxon>Atripliceae</taxon>
        <taxon>Chenopodium</taxon>
    </lineage>
</organism>
<evidence type="ECO:0000256" key="4">
    <source>
        <dbReference type="ARBA" id="ARBA00022722"/>
    </source>
</evidence>
<dbReference type="EnsemblPlants" id="AUR62015465-RA">
    <property type="protein sequence ID" value="AUR62015465-RA:cds"/>
    <property type="gene ID" value="AUR62015465"/>
</dbReference>
<dbReference type="Pfam" id="PF13359">
    <property type="entry name" value="DDE_Tnp_4"/>
    <property type="match status" value="1"/>
</dbReference>
<evidence type="ECO:0000256" key="7">
    <source>
        <dbReference type="ARBA" id="ARBA00023242"/>
    </source>
</evidence>
<dbReference type="PANTHER" id="PTHR22930">
    <property type="match status" value="1"/>
</dbReference>
<reference evidence="10" key="2">
    <citation type="submission" date="2021-03" db="UniProtKB">
        <authorList>
            <consortium name="EnsemblPlants"/>
        </authorList>
    </citation>
    <scope>IDENTIFICATION</scope>
</reference>
<dbReference type="OMA" id="NLEANDC"/>
<keyword evidence="6" id="KW-0378">Hydrolase</keyword>
<dbReference type="Proteomes" id="UP000596660">
    <property type="component" value="Unplaced"/>
</dbReference>
<dbReference type="PANTHER" id="PTHR22930:SF293">
    <property type="entry name" value="PROTEIN ALP1-LIKE"/>
    <property type="match status" value="1"/>
</dbReference>
<feature type="domain" description="DUF8040" evidence="9">
    <location>
        <begin position="1"/>
        <end position="70"/>
    </location>
</feature>
<protein>
    <recommendedName>
        <fullName evidence="12">Transposase</fullName>
    </recommendedName>
</protein>
<proteinExistence type="inferred from homology"/>
<dbReference type="GO" id="GO:0046872">
    <property type="term" value="F:metal ion binding"/>
    <property type="evidence" value="ECO:0007669"/>
    <property type="project" value="UniProtKB-KW"/>
</dbReference>
<keyword evidence="4" id="KW-0540">Nuclease</keyword>
<evidence type="ECO:0000256" key="3">
    <source>
        <dbReference type="ARBA" id="ARBA00006958"/>
    </source>
</evidence>
<evidence type="ECO:0000259" key="8">
    <source>
        <dbReference type="Pfam" id="PF13359"/>
    </source>
</evidence>
<evidence type="ECO:0000256" key="5">
    <source>
        <dbReference type="ARBA" id="ARBA00022723"/>
    </source>
</evidence>
<keyword evidence="11" id="KW-1185">Reference proteome</keyword>
<evidence type="ECO:0000256" key="1">
    <source>
        <dbReference type="ARBA" id="ARBA00001968"/>
    </source>
</evidence>
<sequence>MNRHTFGVLCEMISDIGGLRGTRNMSLQEIVAMFLYTLSHHKKNRSIGHYFYRSGESVSRQFNLCLLAVLKLHHHLLKKPTPITEDCEDSRWKCFQNCLGALDGTFIKVHVPNEDKGRYQTRKGNLAMNVLGVCTPNMEFVFVLPGWEGSAHDGRVLRDAISRPNGLKVPQGCYFLVDAGYTNCDGFLAPYRGHRYHLKEWGDQVPVSAEEYFNMKHSKARNVIERTFGLLKGRWAILRSPSFFSTRTQGRIVTACALLHNLIRKHMPTNFEVDESSDESENEDIGDNVEYITQDGYKWSKFSKWKSCDQQWKGEGGFRNGYLNQLELMLNTKFPGCGLKAIPHIESKFKWFKDKYAIVSEMINKTSGFQWDEETSTIQCDRQAYDDFCKIRPKAGGLWKTPFPYLAS</sequence>
<dbReference type="Gramene" id="AUR62015465-RA">
    <property type="protein sequence ID" value="AUR62015465-RA:cds"/>
    <property type="gene ID" value="AUR62015465"/>
</dbReference>
<dbReference type="AlphaFoldDB" id="A0A803LMF4"/>
<comment type="subcellular location">
    <subcellularLocation>
        <location evidence="2">Nucleus</location>
    </subcellularLocation>
</comment>
<dbReference type="InterPro" id="IPR045249">
    <property type="entry name" value="HARBI1-like"/>
</dbReference>
<reference evidence="10" key="1">
    <citation type="journal article" date="2017" name="Nature">
        <title>The genome of Chenopodium quinoa.</title>
        <authorList>
            <person name="Jarvis D.E."/>
            <person name="Ho Y.S."/>
            <person name="Lightfoot D.J."/>
            <person name="Schmoeckel S.M."/>
            <person name="Li B."/>
            <person name="Borm T.J.A."/>
            <person name="Ohyanagi H."/>
            <person name="Mineta K."/>
            <person name="Michell C.T."/>
            <person name="Saber N."/>
            <person name="Kharbatia N.M."/>
            <person name="Rupper R.R."/>
            <person name="Sharp A.R."/>
            <person name="Dally N."/>
            <person name="Boughton B.A."/>
            <person name="Woo Y.H."/>
            <person name="Gao G."/>
            <person name="Schijlen E.G.W.M."/>
            <person name="Guo X."/>
            <person name="Momin A.A."/>
            <person name="Negrao S."/>
            <person name="Al-Babili S."/>
            <person name="Gehring C."/>
            <person name="Roessner U."/>
            <person name="Jung C."/>
            <person name="Murphy K."/>
            <person name="Arold S.T."/>
            <person name="Gojobori T."/>
            <person name="van der Linden C.G."/>
            <person name="van Loo E.N."/>
            <person name="Jellen E.N."/>
            <person name="Maughan P.J."/>
            <person name="Tester M."/>
        </authorList>
    </citation>
    <scope>NUCLEOTIDE SEQUENCE [LARGE SCALE GENOMIC DNA]</scope>
    <source>
        <strain evidence="10">cv. PI 614886</strain>
    </source>
</reference>
<dbReference type="GO" id="GO:0004518">
    <property type="term" value="F:nuclease activity"/>
    <property type="evidence" value="ECO:0007669"/>
    <property type="project" value="UniProtKB-KW"/>
</dbReference>
<evidence type="ECO:0000256" key="6">
    <source>
        <dbReference type="ARBA" id="ARBA00022801"/>
    </source>
</evidence>
<comment type="similarity">
    <text evidence="3">Belongs to the HARBI1 family.</text>
</comment>
<accession>A0A803LMF4</accession>
<name>A0A803LMF4_CHEQI</name>
<dbReference type="InterPro" id="IPR058353">
    <property type="entry name" value="DUF8040"/>
</dbReference>
<dbReference type="Pfam" id="PF26138">
    <property type="entry name" value="DUF8040"/>
    <property type="match status" value="1"/>
</dbReference>
<dbReference type="GO" id="GO:0005634">
    <property type="term" value="C:nucleus"/>
    <property type="evidence" value="ECO:0007669"/>
    <property type="project" value="UniProtKB-SubCell"/>
</dbReference>
<evidence type="ECO:0008006" key="12">
    <source>
        <dbReference type="Google" id="ProtNLM"/>
    </source>
</evidence>
<comment type="cofactor">
    <cofactor evidence="1">
        <name>a divalent metal cation</name>
        <dbReference type="ChEBI" id="CHEBI:60240"/>
    </cofactor>
</comment>
<dbReference type="GO" id="GO:0016787">
    <property type="term" value="F:hydrolase activity"/>
    <property type="evidence" value="ECO:0007669"/>
    <property type="project" value="UniProtKB-KW"/>
</dbReference>